<sequence length="579" mass="65131">MFVSKYNSLFLKLENSAFDEVVAELKANKDLNLKDFLNAVDSNKNSPLHLAFFRGGKVFLEYVAKNIESSQRGTLYSDEFIGLLSKENRGGFTPLSRLFFQGASDEWVMESFGQILAAFSDKKHKKMIIESTNSDGFNIWHGLAKYKIGANAAEDIIKIINYNLPNYLTTPEGIAQFNKVLKNGSPLHIALSQGNIEFINDALEHFDNNRILFEADVLHFAAKLLSSTKEFIRDAAIVVLAQASKLNGFADFISSQKNGVTVCDILLKSANLESLLVRFSNENKESIFGEFVYSLSKLPKLDTNNSSEIRVLWNFAHANKEMEKMMIGIISEKVLLKSDVLKIFPDEMVKLRLGQLESDYIARVTKVDLSNIKDTISCLKDNSNLKKFEHIERRPDNFGNNLHKVLKEKVEGIFSQFTEMVGAAQDLKVLDNLVLNYKEVYREIFVQSLAYKYYNVTENESAQKSSQDFSFSDKIEEVDTLAALVKSNFDLAVTKLSEQLLVSSGTCLNDTMQYQNISAANGCLDAIKTLHFSNKLIDGLLEVATNYVAAHEYCDPLFLEDCKCFLVNESDTGAINIEV</sequence>
<evidence type="ECO:0000313" key="1">
    <source>
        <dbReference type="EMBL" id="MDZ5761798.1"/>
    </source>
</evidence>
<comment type="caution">
    <text evidence="1">The sequence shown here is derived from an EMBL/GenBank/DDBJ whole genome shotgun (WGS) entry which is preliminary data.</text>
</comment>
<reference evidence="1 2" key="1">
    <citation type="submission" date="2023-02" db="EMBL/GenBank/DDBJ databases">
        <title>Host association and intracellularity evolved multiple times independently in the Rickettsiales.</title>
        <authorList>
            <person name="Castelli M."/>
            <person name="Nardi T."/>
            <person name="Gammuto L."/>
            <person name="Bellinzona G."/>
            <person name="Sabaneyeva E."/>
            <person name="Potekhin A."/>
            <person name="Serra V."/>
            <person name="Petroni G."/>
            <person name="Sassera D."/>
        </authorList>
    </citation>
    <scope>NUCLEOTIDE SEQUENCE [LARGE SCALE GENOMIC DNA]</scope>
    <source>
        <strain evidence="1 2">BOD18</strain>
    </source>
</reference>
<evidence type="ECO:0008006" key="3">
    <source>
        <dbReference type="Google" id="ProtNLM"/>
    </source>
</evidence>
<gene>
    <name evidence="1" type="ORF">Cyrtocomes_00156</name>
</gene>
<dbReference type="RefSeq" id="WP_322497309.1">
    <property type="nucleotide sequence ID" value="NZ_JARGYT010000005.1"/>
</dbReference>
<dbReference type="Proteomes" id="UP001293791">
    <property type="component" value="Unassembled WGS sequence"/>
</dbReference>
<dbReference type="Gene3D" id="1.25.40.20">
    <property type="entry name" value="Ankyrin repeat-containing domain"/>
    <property type="match status" value="1"/>
</dbReference>
<dbReference type="InterPro" id="IPR036770">
    <property type="entry name" value="Ankyrin_rpt-contain_sf"/>
</dbReference>
<protein>
    <recommendedName>
        <fullName evidence="3">Ankyrin repeat domain-containing protein</fullName>
    </recommendedName>
</protein>
<keyword evidence="2" id="KW-1185">Reference proteome</keyword>
<organism evidence="1 2">
    <name type="scientific">Candidatus Cyrtobacter comes</name>
    <dbReference type="NCBI Taxonomy" id="675776"/>
    <lineage>
        <taxon>Bacteria</taxon>
        <taxon>Pseudomonadati</taxon>
        <taxon>Pseudomonadota</taxon>
        <taxon>Alphaproteobacteria</taxon>
        <taxon>Rickettsiales</taxon>
        <taxon>Candidatus Midichloriaceae</taxon>
        <taxon>Candidatus Cyrtobacter</taxon>
    </lineage>
</organism>
<dbReference type="EMBL" id="JARGYT010000005">
    <property type="protein sequence ID" value="MDZ5761798.1"/>
    <property type="molecule type" value="Genomic_DNA"/>
</dbReference>
<accession>A0ABU5L6Q0</accession>
<evidence type="ECO:0000313" key="2">
    <source>
        <dbReference type="Proteomes" id="UP001293791"/>
    </source>
</evidence>
<proteinExistence type="predicted"/>
<name>A0ABU5L6Q0_9RICK</name>